<dbReference type="Proteomes" id="UP001497525">
    <property type="component" value="Unassembled WGS sequence"/>
</dbReference>
<evidence type="ECO:0000256" key="4">
    <source>
        <dbReference type="RuleBase" id="RU003322"/>
    </source>
</evidence>
<organism evidence="5 6">
    <name type="scientific">Calicophoron daubneyi</name>
    <name type="common">Rumen fluke</name>
    <name type="synonym">Paramphistomum daubneyi</name>
    <dbReference type="NCBI Taxonomy" id="300641"/>
    <lineage>
        <taxon>Eukaryota</taxon>
        <taxon>Metazoa</taxon>
        <taxon>Spiralia</taxon>
        <taxon>Lophotrochozoa</taxon>
        <taxon>Platyhelminthes</taxon>
        <taxon>Trematoda</taxon>
        <taxon>Digenea</taxon>
        <taxon>Plagiorchiida</taxon>
        <taxon>Pronocephalata</taxon>
        <taxon>Paramphistomoidea</taxon>
        <taxon>Paramphistomidae</taxon>
        <taxon>Calicophoron</taxon>
    </lineage>
</organism>
<comment type="caution">
    <text evidence="5">The sequence shown here is derived from an EMBL/GenBank/DDBJ whole genome shotgun (WGS) entry which is preliminary data.</text>
</comment>
<dbReference type="AlphaFoldDB" id="A0AAV2TCK9"/>
<dbReference type="PROSITE" id="PS01036">
    <property type="entry name" value="HSP70_3"/>
    <property type="match status" value="1"/>
</dbReference>
<dbReference type="Pfam" id="PF00012">
    <property type="entry name" value="HSP70"/>
    <property type="match status" value="1"/>
</dbReference>
<protein>
    <recommendedName>
        <fullName evidence="7">Heat shock protein 70</fullName>
    </recommendedName>
</protein>
<dbReference type="Gene3D" id="3.30.420.40">
    <property type="match status" value="2"/>
</dbReference>
<dbReference type="SUPFAM" id="SSF100920">
    <property type="entry name" value="Heat shock protein 70kD (HSP70), peptide-binding domain"/>
    <property type="match status" value="1"/>
</dbReference>
<evidence type="ECO:0000256" key="2">
    <source>
        <dbReference type="ARBA" id="ARBA00022741"/>
    </source>
</evidence>
<dbReference type="InterPro" id="IPR018181">
    <property type="entry name" value="Heat_shock_70_CS"/>
</dbReference>
<dbReference type="SUPFAM" id="SSF53067">
    <property type="entry name" value="Actin-like ATPase domain"/>
    <property type="match status" value="2"/>
</dbReference>
<dbReference type="Gene3D" id="3.90.640.10">
    <property type="entry name" value="Actin, Chain A, domain 4"/>
    <property type="match status" value="1"/>
</dbReference>
<dbReference type="PRINTS" id="PR00301">
    <property type="entry name" value="HEATSHOCK70"/>
</dbReference>
<comment type="similarity">
    <text evidence="1 4">Belongs to the heat shock protein 70 family.</text>
</comment>
<evidence type="ECO:0000256" key="1">
    <source>
        <dbReference type="ARBA" id="ARBA00007381"/>
    </source>
</evidence>
<dbReference type="Gene3D" id="2.60.34.10">
    <property type="entry name" value="Substrate Binding Domain Of DNAk, Chain A, domain 1"/>
    <property type="match status" value="1"/>
</dbReference>
<dbReference type="PROSITE" id="PS00329">
    <property type="entry name" value="HSP70_2"/>
    <property type="match status" value="1"/>
</dbReference>
<dbReference type="GO" id="GO:0005524">
    <property type="term" value="F:ATP binding"/>
    <property type="evidence" value="ECO:0007669"/>
    <property type="project" value="UniProtKB-KW"/>
</dbReference>
<evidence type="ECO:0000256" key="3">
    <source>
        <dbReference type="ARBA" id="ARBA00022840"/>
    </source>
</evidence>
<dbReference type="InterPro" id="IPR043129">
    <property type="entry name" value="ATPase_NBD"/>
</dbReference>
<name>A0AAV2TCK9_CALDB</name>
<keyword evidence="3 4" id="KW-0067">ATP-binding</keyword>
<dbReference type="CDD" id="cd24028">
    <property type="entry name" value="ASKHA_NBD_HSP70_HSPA1-like"/>
    <property type="match status" value="1"/>
</dbReference>
<evidence type="ECO:0000313" key="5">
    <source>
        <dbReference type="EMBL" id="CAL5135098.1"/>
    </source>
</evidence>
<evidence type="ECO:0008006" key="7">
    <source>
        <dbReference type="Google" id="ProtNLM"/>
    </source>
</evidence>
<dbReference type="InterPro" id="IPR029047">
    <property type="entry name" value="HSP70_peptide-bd_sf"/>
</dbReference>
<dbReference type="FunFam" id="3.90.640.10:FF:000003">
    <property type="entry name" value="Molecular chaperone DnaK"/>
    <property type="match status" value="1"/>
</dbReference>
<dbReference type="Gene3D" id="3.30.30.30">
    <property type="match status" value="1"/>
</dbReference>
<accession>A0AAV2TCK9</accession>
<proteinExistence type="inferred from homology"/>
<reference evidence="5" key="1">
    <citation type="submission" date="2024-06" db="EMBL/GenBank/DDBJ databases">
        <authorList>
            <person name="Liu X."/>
            <person name="Lenzi L."/>
            <person name="Haldenby T S."/>
            <person name="Uol C."/>
        </authorList>
    </citation>
    <scope>NUCLEOTIDE SEQUENCE</scope>
</reference>
<evidence type="ECO:0000313" key="6">
    <source>
        <dbReference type="Proteomes" id="UP001497525"/>
    </source>
</evidence>
<dbReference type="GO" id="GO:0140662">
    <property type="term" value="F:ATP-dependent protein folding chaperone"/>
    <property type="evidence" value="ECO:0007669"/>
    <property type="project" value="InterPro"/>
</dbReference>
<dbReference type="EMBL" id="CAXLJL010000245">
    <property type="protein sequence ID" value="CAL5135098.1"/>
    <property type="molecule type" value="Genomic_DNA"/>
</dbReference>
<dbReference type="InterPro" id="IPR013126">
    <property type="entry name" value="Hsp_70_fam"/>
</dbReference>
<gene>
    <name evidence="5" type="ORF">CDAUBV1_LOCUS9158</name>
</gene>
<keyword evidence="2 4" id="KW-0547">Nucleotide-binding</keyword>
<dbReference type="FunFam" id="3.30.30.30:FF:000001">
    <property type="entry name" value="heat shock 70 kDa protein-like"/>
    <property type="match status" value="1"/>
</dbReference>
<dbReference type="PANTHER" id="PTHR19375">
    <property type="entry name" value="HEAT SHOCK PROTEIN 70KDA"/>
    <property type="match status" value="1"/>
</dbReference>
<sequence length="614" mass="68499">MLIMADERAFKPSFGIDLGTKYSCLARRSIDGKIENIASETGEYTTPSVVVFTEEETCVGKPAVDVMELFIKSTVYDVKRLIGRRFLDPTVQEDRKHWPFEVIEDKGMIKVQVDVNGTKESYYPEEIAAKILEKFKERMKEVNEGEDVEDVVITVPAHFNIGQRESTIAAAKLAGLNVLRLISEPTAAALAYQSEFSSDEEKNLLVYDLGGGTFDVSVLKVKDRTYMVKATTGDTHLGGADFDRAIAKHFEEELKKNHPDLNLTPEAKQRILTACEQAKRNLSQAVLTKVDVDVMESSSTLQITRAKFEELNKDLFNRTLVLVDQALNDAGMSKDKIDEIILVGGSTRVPMIQQLLSTHFAGKRLNMTVNPDEAVAYGAAVLAGEICNENIGSKHFSEKEFALKETVPLSIGAMGENGLMKILIKRNTPIPAIKQITVTTTADDQKVLLFRIHQGEMEKAAENFYLGQFELDGLQGRKAKEATVVLRFSVDENGVLKASAKDLRTGRKKGIDLAGRSGLTEQQITEMIVKSGDKRKQELQQSRTDFALFRSKIISKLALLEKEKRGSKENFKGVSEKLEEVDKWIELHPGAQSNEITLKRMELEEVCKIENLTL</sequence>